<dbReference type="RefSeq" id="XP_009060042.1">
    <property type="nucleotide sequence ID" value="XM_009061794.1"/>
</dbReference>
<dbReference type="GeneID" id="20236205"/>
<dbReference type="CTD" id="20236205"/>
<name>V3ZD18_LOTGI</name>
<sequence>MHSILMIVLFIGLVGVSYPRYILSRFNPFQSSLDLIDFNFRDLFPPRPALDGFARNQLSSQLQQLLRSTENRNFQADPLRDILTPNEYRWMQPDYELQQLQSTEDRDNGNSVQATLDDMELNSSEDLISSEVQDLIAGLDKVLQLDRICFVCTVRAIRHCIERYCASNLRAA</sequence>
<protein>
    <submittedName>
        <fullName evidence="1">Uncharacterized protein</fullName>
    </submittedName>
</protein>
<reference evidence="1 2" key="1">
    <citation type="journal article" date="2013" name="Nature">
        <title>Insights into bilaterian evolution from three spiralian genomes.</title>
        <authorList>
            <person name="Simakov O."/>
            <person name="Marletaz F."/>
            <person name="Cho S.J."/>
            <person name="Edsinger-Gonzales E."/>
            <person name="Havlak P."/>
            <person name="Hellsten U."/>
            <person name="Kuo D.H."/>
            <person name="Larsson T."/>
            <person name="Lv J."/>
            <person name="Arendt D."/>
            <person name="Savage R."/>
            <person name="Osoegawa K."/>
            <person name="de Jong P."/>
            <person name="Grimwood J."/>
            <person name="Chapman J.A."/>
            <person name="Shapiro H."/>
            <person name="Aerts A."/>
            <person name="Otillar R.P."/>
            <person name="Terry A.Y."/>
            <person name="Boore J.L."/>
            <person name="Grigoriev I.V."/>
            <person name="Lindberg D.R."/>
            <person name="Seaver E.C."/>
            <person name="Weisblat D.A."/>
            <person name="Putnam N.H."/>
            <person name="Rokhsar D.S."/>
        </authorList>
    </citation>
    <scope>NUCLEOTIDE SEQUENCE [LARGE SCALE GENOMIC DNA]</scope>
</reference>
<dbReference type="HOGENOM" id="CLU_1557026_0_0_1"/>
<gene>
    <name evidence="1" type="ORF">LOTGIDRAFT_154063</name>
</gene>
<dbReference type="AlphaFoldDB" id="V3ZD18"/>
<accession>V3ZD18</accession>
<organism evidence="1 2">
    <name type="scientific">Lottia gigantea</name>
    <name type="common">Giant owl limpet</name>
    <dbReference type="NCBI Taxonomy" id="225164"/>
    <lineage>
        <taxon>Eukaryota</taxon>
        <taxon>Metazoa</taxon>
        <taxon>Spiralia</taxon>
        <taxon>Lophotrochozoa</taxon>
        <taxon>Mollusca</taxon>
        <taxon>Gastropoda</taxon>
        <taxon>Patellogastropoda</taxon>
        <taxon>Lottioidea</taxon>
        <taxon>Lottiidae</taxon>
        <taxon>Lottia</taxon>
    </lineage>
</organism>
<dbReference type="KEGG" id="lgi:LOTGIDRAFT_154063"/>
<evidence type="ECO:0000313" key="1">
    <source>
        <dbReference type="EMBL" id="ESO88993.1"/>
    </source>
</evidence>
<dbReference type="EMBL" id="KB202619">
    <property type="protein sequence ID" value="ESO88993.1"/>
    <property type="molecule type" value="Genomic_DNA"/>
</dbReference>
<keyword evidence="2" id="KW-1185">Reference proteome</keyword>
<proteinExistence type="predicted"/>
<dbReference type="Proteomes" id="UP000030746">
    <property type="component" value="Unassembled WGS sequence"/>
</dbReference>
<evidence type="ECO:0000313" key="2">
    <source>
        <dbReference type="Proteomes" id="UP000030746"/>
    </source>
</evidence>